<organism evidence="3 4">
    <name type="scientific">Zootermopsis nevadensis</name>
    <name type="common">Dampwood termite</name>
    <dbReference type="NCBI Taxonomy" id="136037"/>
    <lineage>
        <taxon>Eukaryota</taxon>
        <taxon>Metazoa</taxon>
        <taxon>Ecdysozoa</taxon>
        <taxon>Arthropoda</taxon>
        <taxon>Hexapoda</taxon>
        <taxon>Insecta</taxon>
        <taxon>Pterygota</taxon>
        <taxon>Neoptera</taxon>
        <taxon>Polyneoptera</taxon>
        <taxon>Dictyoptera</taxon>
        <taxon>Blattodea</taxon>
        <taxon>Blattoidea</taxon>
        <taxon>Termitoidae</taxon>
        <taxon>Termopsidae</taxon>
        <taxon>Zootermopsis</taxon>
    </lineage>
</organism>
<reference evidence="3 4" key="1">
    <citation type="journal article" date="2014" name="Nat. Commun.">
        <title>Molecular traces of alternative social organization in a termite genome.</title>
        <authorList>
            <person name="Terrapon N."/>
            <person name="Li C."/>
            <person name="Robertson H.M."/>
            <person name="Ji L."/>
            <person name="Meng X."/>
            <person name="Booth W."/>
            <person name="Chen Z."/>
            <person name="Childers C.P."/>
            <person name="Glastad K.M."/>
            <person name="Gokhale K."/>
            <person name="Gowin J."/>
            <person name="Gronenberg W."/>
            <person name="Hermansen R.A."/>
            <person name="Hu H."/>
            <person name="Hunt B.G."/>
            <person name="Huylmans A.K."/>
            <person name="Khalil S.M."/>
            <person name="Mitchell R.D."/>
            <person name="Munoz-Torres M.C."/>
            <person name="Mustard J.A."/>
            <person name="Pan H."/>
            <person name="Reese J.T."/>
            <person name="Scharf M.E."/>
            <person name="Sun F."/>
            <person name="Vogel H."/>
            <person name="Xiao J."/>
            <person name="Yang W."/>
            <person name="Yang Z."/>
            <person name="Yang Z."/>
            <person name="Zhou J."/>
            <person name="Zhu J."/>
            <person name="Brent C.S."/>
            <person name="Elsik C.G."/>
            <person name="Goodisman M.A."/>
            <person name="Liberles D.A."/>
            <person name="Roe R.M."/>
            <person name="Vargo E.L."/>
            <person name="Vilcinskas A."/>
            <person name="Wang J."/>
            <person name="Bornberg-Bauer E."/>
            <person name="Korb J."/>
            <person name="Zhang G."/>
            <person name="Liebig J."/>
        </authorList>
    </citation>
    <scope>NUCLEOTIDE SEQUENCE [LARGE SCALE GENOMIC DNA]</scope>
    <source>
        <tissue evidence="3">Whole organism</tissue>
    </source>
</reference>
<gene>
    <name evidence="3" type="ORF">L798_05805</name>
</gene>
<dbReference type="EMBL" id="KK852461">
    <property type="protein sequence ID" value="KDR23441.1"/>
    <property type="molecule type" value="Genomic_DNA"/>
</dbReference>
<name>A0A067RHU9_ZOONE</name>
<feature type="region of interest" description="Disordered" evidence="2">
    <location>
        <begin position="1"/>
        <end position="33"/>
    </location>
</feature>
<proteinExistence type="predicted"/>
<accession>A0A067RHU9</accession>
<feature type="coiled-coil region" evidence="1">
    <location>
        <begin position="173"/>
        <end position="247"/>
    </location>
</feature>
<dbReference type="InParanoid" id="A0A067RHU9"/>
<feature type="compositionally biased region" description="Basic residues" evidence="2">
    <location>
        <begin position="23"/>
        <end position="33"/>
    </location>
</feature>
<keyword evidence="1" id="KW-0175">Coiled coil</keyword>
<sequence>MDKTGSVGKSIRKQCKAMGKQIRSSKPKKAGKKLKKLLFLGKNKSSRSEGEKSSTYRSATLYDDVGSSSATQGFDSVHLNEQIQSIYDVYRATKMRRCTAFEEDCVAVRWERDALKRTVKELEIKLQATQETQKQRNLYLEEEISRLRAENNSFRAKVQNFHDARTTETSEMLDEFGRQIRALEDQVEVVEVLATERKFIEANSELPQVKDEMSIFEDTRKQLESTIDDQMAENEKLKANLQELGRALIADNKTMIEECVQQSAEMQGQLLRKISEVECNYISLNKDCLQLRDEKSIYEACKQQLQETLNDQIKGLCAETRELIAHVCHDEKRIAIKTGELRKEIKECFHSLDQQAHFELDLIKSKYINLKHEMYQLAEEMSKSRQRENAVTCELEDRIDVLTSVAARKREEPRSGGNSVPPGKIKTTPTRIA</sequence>
<evidence type="ECO:0000313" key="4">
    <source>
        <dbReference type="Proteomes" id="UP000027135"/>
    </source>
</evidence>
<dbReference type="AlphaFoldDB" id="A0A067RHU9"/>
<evidence type="ECO:0000256" key="2">
    <source>
        <dbReference type="SAM" id="MobiDB-lite"/>
    </source>
</evidence>
<dbReference type="Proteomes" id="UP000027135">
    <property type="component" value="Unassembled WGS sequence"/>
</dbReference>
<protein>
    <submittedName>
        <fullName evidence="3">Uncharacterized protein</fullName>
    </submittedName>
</protein>
<keyword evidence="4" id="KW-1185">Reference proteome</keyword>
<feature type="region of interest" description="Disordered" evidence="2">
    <location>
        <begin position="406"/>
        <end position="433"/>
    </location>
</feature>
<evidence type="ECO:0000256" key="1">
    <source>
        <dbReference type="SAM" id="Coils"/>
    </source>
</evidence>
<evidence type="ECO:0000313" key="3">
    <source>
        <dbReference type="EMBL" id="KDR23441.1"/>
    </source>
</evidence>